<keyword evidence="3" id="KW-0238">DNA-binding</keyword>
<dbReference type="Pfam" id="PF00126">
    <property type="entry name" value="HTH_1"/>
    <property type="match status" value="1"/>
</dbReference>
<comment type="caution">
    <text evidence="6">The sequence shown here is derived from an EMBL/GenBank/DDBJ whole genome shotgun (WGS) entry which is preliminary data.</text>
</comment>
<evidence type="ECO:0000259" key="5">
    <source>
        <dbReference type="PROSITE" id="PS50931"/>
    </source>
</evidence>
<evidence type="ECO:0000313" key="7">
    <source>
        <dbReference type="Proteomes" id="UP000189761"/>
    </source>
</evidence>
<evidence type="ECO:0000256" key="1">
    <source>
        <dbReference type="ARBA" id="ARBA00009437"/>
    </source>
</evidence>
<dbReference type="PRINTS" id="PR00039">
    <property type="entry name" value="HTHLYSR"/>
</dbReference>
<dbReference type="InterPro" id="IPR050950">
    <property type="entry name" value="HTH-type_LysR_regulators"/>
</dbReference>
<dbReference type="PANTHER" id="PTHR30419:SF8">
    <property type="entry name" value="NITROGEN ASSIMILATION TRANSCRIPTIONAL ACTIVATOR-RELATED"/>
    <property type="match status" value="1"/>
</dbReference>
<proteinExistence type="inferred from homology"/>
<keyword evidence="4" id="KW-0804">Transcription</keyword>
<dbReference type="InterPro" id="IPR036388">
    <property type="entry name" value="WH-like_DNA-bd_sf"/>
</dbReference>
<dbReference type="SUPFAM" id="SSF53850">
    <property type="entry name" value="Periplasmic binding protein-like II"/>
    <property type="match status" value="1"/>
</dbReference>
<dbReference type="FunFam" id="1.10.10.10:FF:000001">
    <property type="entry name" value="LysR family transcriptional regulator"/>
    <property type="match status" value="1"/>
</dbReference>
<dbReference type="Proteomes" id="UP000189761">
    <property type="component" value="Unassembled WGS sequence"/>
</dbReference>
<dbReference type="RefSeq" id="WP_078109788.1">
    <property type="nucleotide sequence ID" value="NZ_CP065424.1"/>
</dbReference>
<dbReference type="InterPro" id="IPR005119">
    <property type="entry name" value="LysR_subst-bd"/>
</dbReference>
<feature type="domain" description="HTH lysR-type" evidence="5">
    <location>
        <begin position="1"/>
        <end position="58"/>
    </location>
</feature>
<dbReference type="GO" id="GO:0003700">
    <property type="term" value="F:DNA-binding transcription factor activity"/>
    <property type="evidence" value="ECO:0007669"/>
    <property type="project" value="InterPro"/>
</dbReference>
<dbReference type="InterPro" id="IPR036390">
    <property type="entry name" value="WH_DNA-bd_sf"/>
</dbReference>
<dbReference type="SUPFAM" id="SSF46785">
    <property type="entry name" value="Winged helix' DNA-binding domain"/>
    <property type="match status" value="1"/>
</dbReference>
<dbReference type="InterPro" id="IPR000847">
    <property type="entry name" value="LysR_HTH_N"/>
</dbReference>
<evidence type="ECO:0000256" key="3">
    <source>
        <dbReference type="ARBA" id="ARBA00023125"/>
    </source>
</evidence>
<evidence type="ECO:0000256" key="4">
    <source>
        <dbReference type="ARBA" id="ARBA00023163"/>
    </source>
</evidence>
<dbReference type="Pfam" id="PF03466">
    <property type="entry name" value="LysR_substrate"/>
    <property type="match status" value="1"/>
</dbReference>
<dbReference type="PANTHER" id="PTHR30419">
    <property type="entry name" value="HTH-TYPE TRANSCRIPTIONAL REGULATOR YBHD"/>
    <property type="match status" value="1"/>
</dbReference>
<dbReference type="GO" id="GO:0005829">
    <property type="term" value="C:cytosol"/>
    <property type="evidence" value="ECO:0007669"/>
    <property type="project" value="TreeGrafter"/>
</dbReference>
<dbReference type="EMBL" id="MTLA01000066">
    <property type="protein sequence ID" value="OOP69134.1"/>
    <property type="molecule type" value="Genomic_DNA"/>
</dbReference>
<protein>
    <submittedName>
        <fullName evidence="6">LysR family transcriptional regulator</fullName>
    </submittedName>
</protein>
<dbReference type="Gene3D" id="1.10.10.10">
    <property type="entry name" value="Winged helix-like DNA-binding domain superfamily/Winged helix DNA-binding domain"/>
    <property type="match status" value="1"/>
</dbReference>
<evidence type="ECO:0000256" key="2">
    <source>
        <dbReference type="ARBA" id="ARBA00023015"/>
    </source>
</evidence>
<dbReference type="AlphaFoldDB" id="A0A8E2I9H6"/>
<keyword evidence="2" id="KW-0805">Transcription regulation</keyword>
<name>A0A8E2I9H6_9BACI</name>
<dbReference type="PROSITE" id="PS50931">
    <property type="entry name" value="HTH_LYSR"/>
    <property type="match status" value="1"/>
</dbReference>
<dbReference type="GO" id="GO:0003677">
    <property type="term" value="F:DNA binding"/>
    <property type="evidence" value="ECO:0007669"/>
    <property type="project" value="UniProtKB-KW"/>
</dbReference>
<keyword evidence="7" id="KW-1185">Reference proteome</keyword>
<accession>A0A8E2I9H6</accession>
<gene>
    <name evidence="6" type="ORF">BWZ43_06740</name>
</gene>
<dbReference type="CDD" id="cd05466">
    <property type="entry name" value="PBP2_LTTR_substrate"/>
    <property type="match status" value="1"/>
</dbReference>
<sequence>MEIRQLRYFITVVKEQSFSKAAKLLHISQPSLSNAIMKLEKEVGIKLLERNTRGLSLTDAGQIYFFRAEELIRSLENTHKELEEVKQIGNGKISIGLIESSMFWFPKVIKKFKKSFPKIEFKLKEILGERQVIQSLIDYDIHFAVTNQPLSHEEIQLNPIYDERFILLTHEEDELNTKERITIPDLANRDFIICSTGFQTRENVLQAFANEQVTPKVMYEIERFETACSLIEQGLGITFLPESYIKHIHTSKIATHTIHSNFLKRTVYLAYLKDRYLSPAVHELMGRVERFF</sequence>
<comment type="similarity">
    <text evidence="1">Belongs to the LysR transcriptional regulatory family.</text>
</comment>
<reference evidence="6 7" key="1">
    <citation type="submission" date="2017-01" db="EMBL/GenBank/DDBJ databases">
        <title>Draft genome sequence of Bacillus oleronius.</title>
        <authorList>
            <person name="Allam M."/>
        </authorList>
    </citation>
    <scope>NUCLEOTIDE SEQUENCE [LARGE SCALE GENOMIC DNA]</scope>
    <source>
        <strain evidence="6 7">DSM 9356</strain>
    </source>
</reference>
<evidence type="ECO:0000313" key="6">
    <source>
        <dbReference type="EMBL" id="OOP69134.1"/>
    </source>
</evidence>
<dbReference type="Gene3D" id="3.40.190.290">
    <property type="match status" value="1"/>
</dbReference>
<organism evidence="6 7">
    <name type="scientific">Heyndrickxia oleronia</name>
    <dbReference type="NCBI Taxonomy" id="38875"/>
    <lineage>
        <taxon>Bacteria</taxon>
        <taxon>Bacillati</taxon>
        <taxon>Bacillota</taxon>
        <taxon>Bacilli</taxon>
        <taxon>Bacillales</taxon>
        <taxon>Bacillaceae</taxon>
        <taxon>Heyndrickxia</taxon>
    </lineage>
</organism>